<proteinExistence type="predicted"/>
<protein>
    <submittedName>
        <fullName evidence="2">Uncharacterized protein</fullName>
    </submittedName>
</protein>
<dbReference type="AlphaFoldDB" id="A0A284R0Q0"/>
<name>A0A284R0Q0_ARMOS</name>
<dbReference type="OrthoDB" id="10580422at2759"/>
<dbReference type="STRING" id="47428.A0A284R0Q0"/>
<dbReference type="EMBL" id="FUEG01000003">
    <property type="protein sequence ID" value="SJL02279.1"/>
    <property type="molecule type" value="Genomic_DNA"/>
</dbReference>
<feature type="region of interest" description="Disordered" evidence="1">
    <location>
        <begin position="104"/>
        <end position="136"/>
    </location>
</feature>
<evidence type="ECO:0000313" key="2">
    <source>
        <dbReference type="EMBL" id="SJL02279.1"/>
    </source>
</evidence>
<accession>A0A284R0Q0</accession>
<evidence type="ECO:0000313" key="3">
    <source>
        <dbReference type="Proteomes" id="UP000219338"/>
    </source>
</evidence>
<gene>
    <name evidence="2" type="ORF">ARMOST_05605</name>
</gene>
<sequence>MSRPSNTTSLRTTSEDYKIATDREITAAEAKAEAADHQDAVDDKHNQGSTMAPTLLVPTLAYCHNGIDYLLLTSKFSSSSSTSVPEPAFFVAVSTLQLPLAHHDPTSFGNMGHKHKDNDLDPPRPSSLATRPRKDSDLMSSTCFKISKMVRKKRSIATSLATVMPHTPSLVVSQQPSILPNRRKVT</sequence>
<reference evidence="3" key="1">
    <citation type="journal article" date="2017" name="Nat. Ecol. Evol.">
        <title>Genome expansion and lineage-specific genetic innovations in the forest pathogenic fungi Armillaria.</title>
        <authorList>
            <person name="Sipos G."/>
            <person name="Prasanna A.N."/>
            <person name="Walter M.C."/>
            <person name="O'Connor E."/>
            <person name="Balint B."/>
            <person name="Krizsan K."/>
            <person name="Kiss B."/>
            <person name="Hess J."/>
            <person name="Varga T."/>
            <person name="Slot J."/>
            <person name="Riley R."/>
            <person name="Boka B."/>
            <person name="Rigling D."/>
            <person name="Barry K."/>
            <person name="Lee J."/>
            <person name="Mihaltcheva S."/>
            <person name="LaButti K."/>
            <person name="Lipzen A."/>
            <person name="Waldron R."/>
            <person name="Moloney N.M."/>
            <person name="Sperisen C."/>
            <person name="Kredics L."/>
            <person name="Vagvoelgyi C."/>
            <person name="Patrignani A."/>
            <person name="Fitzpatrick D."/>
            <person name="Nagy I."/>
            <person name="Doyle S."/>
            <person name="Anderson J.B."/>
            <person name="Grigoriev I.V."/>
            <person name="Gueldener U."/>
            <person name="Muensterkoetter M."/>
            <person name="Nagy L.G."/>
        </authorList>
    </citation>
    <scope>NUCLEOTIDE SEQUENCE [LARGE SCALE GENOMIC DNA]</scope>
    <source>
        <strain evidence="3">C18/9</strain>
    </source>
</reference>
<dbReference type="Proteomes" id="UP000219338">
    <property type="component" value="Unassembled WGS sequence"/>
</dbReference>
<keyword evidence="3" id="KW-1185">Reference proteome</keyword>
<organism evidence="2 3">
    <name type="scientific">Armillaria ostoyae</name>
    <name type="common">Armillaria root rot fungus</name>
    <dbReference type="NCBI Taxonomy" id="47428"/>
    <lineage>
        <taxon>Eukaryota</taxon>
        <taxon>Fungi</taxon>
        <taxon>Dikarya</taxon>
        <taxon>Basidiomycota</taxon>
        <taxon>Agaricomycotina</taxon>
        <taxon>Agaricomycetes</taxon>
        <taxon>Agaricomycetidae</taxon>
        <taxon>Agaricales</taxon>
        <taxon>Marasmiineae</taxon>
        <taxon>Physalacriaceae</taxon>
        <taxon>Armillaria</taxon>
    </lineage>
</organism>
<evidence type="ECO:0000256" key="1">
    <source>
        <dbReference type="SAM" id="MobiDB-lite"/>
    </source>
</evidence>